<dbReference type="Gene3D" id="3.40.50.1820">
    <property type="entry name" value="alpha/beta hydrolase"/>
    <property type="match status" value="1"/>
</dbReference>
<evidence type="ECO:0000259" key="3">
    <source>
        <dbReference type="Pfam" id="PF00561"/>
    </source>
</evidence>
<keyword evidence="1" id="KW-0378">Hydrolase</keyword>
<dbReference type="Proteomes" id="UP001652660">
    <property type="component" value="Chromosome 1e"/>
</dbReference>
<evidence type="ECO:0000256" key="2">
    <source>
        <dbReference type="ARBA" id="ARBA00038334"/>
    </source>
</evidence>
<evidence type="ECO:0000313" key="4">
    <source>
        <dbReference type="Proteomes" id="UP001652660"/>
    </source>
</evidence>
<reference evidence="5" key="2">
    <citation type="submission" date="2025-08" db="UniProtKB">
        <authorList>
            <consortium name="RefSeq"/>
        </authorList>
    </citation>
    <scope>IDENTIFICATION</scope>
    <source>
        <tissue evidence="5">Leaves</tissue>
    </source>
</reference>
<sequence length="321" mass="36574">MENIKHQSVVVNGINMHVAEVGEGPAVLLLHGFPELWYSWRHQMLYLASKGYRAIAPDLRGYGDSDAPPGPSSYMAFHVVGDLVALLNSLGLDKVFLVGHDWGSLIAWHLCLFRPDRIKALVNMSCVYHYFDPKNPSKKPLEEMRETFGDDYYVCRFQQATGEVEEEFAGVDTAELVKAFFSNRDTRPPCIPRGGFQYFAHQNPNPLPEWLTQEDLNYYATKFKKTGFSGGFNFYRCIDLNWELSAPWREAQIQVPVKFVVGDLDLTYHIPGIQDYIHNGGFKKDVPDLQEVIVIPGAAHFINQEKADECSIHIYDFISKF</sequence>
<dbReference type="PRINTS" id="PR00412">
    <property type="entry name" value="EPOXHYDRLASE"/>
</dbReference>
<proteinExistence type="inferred from homology"/>
<dbReference type="InterPro" id="IPR029058">
    <property type="entry name" value="AB_hydrolase_fold"/>
</dbReference>
<dbReference type="RefSeq" id="XP_071923017.1">
    <property type="nucleotide sequence ID" value="XM_072066916.1"/>
</dbReference>
<comment type="similarity">
    <text evidence="2">Belongs to the AB hydrolase superfamily. Epoxide hydrolase family.</text>
</comment>
<name>A0ABM4VU12_COFAR</name>
<dbReference type="PANTHER" id="PTHR43329">
    <property type="entry name" value="EPOXIDE HYDROLASE"/>
    <property type="match status" value="1"/>
</dbReference>
<reference evidence="4" key="1">
    <citation type="journal article" date="2025" name="Foods">
        <title>Unveiling the Microbial Signatures of Arabica Coffee Cherries: Insights into Ripeness Specific Diversity, Functional Traits, and Implications for Quality and Safety.</title>
        <authorList>
            <consortium name="RefSeq"/>
            <person name="Tenea G.N."/>
            <person name="Cifuentes V."/>
            <person name="Reyes P."/>
            <person name="Cevallos-Vallejos M."/>
        </authorList>
    </citation>
    <scope>NUCLEOTIDE SEQUENCE [LARGE SCALE GENOMIC DNA]</scope>
</reference>
<dbReference type="InterPro" id="IPR000639">
    <property type="entry name" value="Epox_hydrolase-like"/>
</dbReference>
<dbReference type="GeneID" id="113735205"/>
<dbReference type="PRINTS" id="PR00111">
    <property type="entry name" value="ABHYDROLASE"/>
</dbReference>
<dbReference type="Pfam" id="PF00561">
    <property type="entry name" value="Abhydrolase_1"/>
    <property type="match status" value="1"/>
</dbReference>
<keyword evidence="4" id="KW-1185">Reference proteome</keyword>
<evidence type="ECO:0000313" key="5">
    <source>
        <dbReference type="RefSeq" id="XP_071923017.1"/>
    </source>
</evidence>
<accession>A0ABM4VU12</accession>
<dbReference type="SUPFAM" id="SSF53474">
    <property type="entry name" value="alpha/beta-Hydrolases"/>
    <property type="match status" value="1"/>
</dbReference>
<feature type="domain" description="AB hydrolase-1" evidence="3">
    <location>
        <begin position="25"/>
        <end position="305"/>
    </location>
</feature>
<evidence type="ECO:0000256" key="1">
    <source>
        <dbReference type="ARBA" id="ARBA00022801"/>
    </source>
</evidence>
<gene>
    <name evidence="5" type="primary">LOC113735205</name>
</gene>
<dbReference type="InterPro" id="IPR000073">
    <property type="entry name" value="AB_hydrolase_1"/>
</dbReference>
<organism evidence="4 5">
    <name type="scientific">Coffea arabica</name>
    <name type="common">Arabian coffee</name>
    <dbReference type="NCBI Taxonomy" id="13443"/>
    <lineage>
        <taxon>Eukaryota</taxon>
        <taxon>Viridiplantae</taxon>
        <taxon>Streptophyta</taxon>
        <taxon>Embryophyta</taxon>
        <taxon>Tracheophyta</taxon>
        <taxon>Spermatophyta</taxon>
        <taxon>Magnoliopsida</taxon>
        <taxon>eudicotyledons</taxon>
        <taxon>Gunneridae</taxon>
        <taxon>Pentapetalae</taxon>
        <taxon>asterids</taxon>
        <taxon>lamiids</taxon>
        <taxon>Gentianales</taxon>
        <taxon>Rubiaceae</taxon>
        <taxon>Ixoroideae</taxon>
        <taxon>Gardenieae complex</taxon>
        <taxon>Bertiereae - Coffeeae clade</taxon>
        <taxon>Coffeeae</taxon>
        <taxon>Coffea</taxon>
    </lineage>
</organism>
<protein>
    <submittedName>
        <fullName evidence="5">Epoxide hydrolase 1-like isoform X1</fullName>
    </submittedName>
</protein>